<dbReference type="Pfam" id="PF21719">
    <property type="entry name" value="MIOS_a-sol"/>
    <property type="match status" value="1"/>
</dbReference>
<dbReference type="AlphaFoldDB" id="A0A0D2AHE6"/>
<comment type="similarity">
    <text evidence="1">Belongs to the WD repeat mio family.</text>
</comment>
<keyword evidence="2" id="KW-0853">WD repeat</keyword>
<evidence type="ECO:0000313" key="7">
    <source>
        <dbReference type="Proteomes" id="UP000053259"/>
    </source>
</evidence>
<evidence type="ECO:0000256" key="1">
    <source>
        <dbReference type="ARBA" id="ARBA00009713"/>
    </source>
</evidence>
<dbReference type="RefSeq" id="XP_016216217.1">
    <property type="nucleotide sequence ID" value="XM_016355911.1"/>
</dbReference>
<dbReference type="InterPro" id="IPR037593">
    <property type="entry name" value="MIOS/Sea4"/>
</dbReference>
<sequence length="967" mass="109187">MEAAIRWSPHSCPDRQQFLIVDVQANRLQLCQIEGLTSKIVTYKKLSKRDRLPNYTAFDWSKTQPYLVALGAQSGEANLVRIDPDRHDDARVSFPIRYPRKCNSIAFSTKDFLATGLDRVRNDHCMNIYDLQGNNSAGLRSTEPFRKLASSEPISSIKFFVNQPDTLVCGVTRQCIRLFDIRDNNSSGAHFFTTRQVHNLAIDPLDENYFISAGPAGEPIVSVWDRRMASKSSPSTPSSESGPAGAVLEMKPAVENSNNANIWALRYSGTKRGCFGVLSSTGEFKVVETSRHSATTTLNTPINNFGGNFWASKDYIKRIHHLTYPWYDAENGRGEHSRVIGYDFVSAGILSDDIGILALRPNRDVELMKVPNVPRKLCFTAKDELYIDNFLLQPSHPRILGGNPVAVDLASLQEEAKNSENVVRSTEQAKLKTEDRLGKLSMENFGHKAPPSYETPLLASSGDKHEQHLMMWFPEYVPKIGDALDILRTQRRRCFEGYQLNPQKNKEIVSNDPWLVDMWDTIKRFDDLAKDKGMTAAGLDLSYLGIYSIWNNTLGMSRNRNIDGSPLGEARFISAVTSIVNDKDYPSFQGHKTKYPAHRQLCLAMCGWTFSKERQRVFCERLMDNKEYYKAVVIAVMRGFKDLAQELLRSAIQQKALSNIGLGAVIACESVNSEQRELCEWMAEETDDPYLKALLNYFIKGDWKIVADMPQLALSDRVGVALKYLDDKRLDEFIKIRTKEAMLIGNIEGLVLTGLSDQSITLFSNYIRKFNDLQTAVLAMSFTCPLYLDDFRFDMWKETYKLQMQTWRAFHERTKYLEAHAQTSKTHDGRLFGTVDERPATLRCPHCLNPLAQRTMQNAPDGSVVTSSASTREYTHGVLAKNGQICAYCGHKMPVCGICSLPLASPDPRRLNSATSKKLEEEDSIARQAVRCSTCGHTFHGHHARDWFARHKTCPELDCNCMCASLH</sequence>
<dbReference type="EMBL" id="KN847535">
    <property type="protein sequence ID" value="KIW06348.1"/>
    <property type="molecule type" value="Genomic_DNA"/>
</dbReference>
<dbReference type="Proteomes" id="UP000053259">
    <property type="component" value="Unassembled WGS sequence"/>
</dbReference>
<dbReference type="InterPro" id="IPR036322">
    <property type="entry name" value="WD40_repeat_dom_sf"/>
</dbReference>
<protein>
    <submittedName>
        <fullName evidence="6">Uncharacterized protein</fullName>
    </submittedName>
</protein>
<keyword evidence="3" id="KW-0677">Repeat</keyword>
<proteinExistence type="inferred from homology"/>
<dbReference type="GO" id="GO:0005737">
    <property type="term" value="C:cytoplasm"/>
    <property type="evidence" value="ECO:0007669"/>
    <property type="project" value="TreeGrafter"/>
</dbReference>
<dbReference type="FunCoup" id="A0A0D2AHE6">
    <property type="interactions" value="718"/>
</dbReference>
<dbReference type="Gene3D" id="3.30.40.10">
    <property type="entry name" value="Zinc/RING finger domain, C3HC4 (zinc finger)"/>
    <property type="match status" value="1"/>
</dbReference>
<feature type="domain" description="MIOS-like alpha-solenoid" evidence="5">
    <location>
        <begin position="491"/>
        <end position="724"/>
    </location>
</feature>
<gene>
    <name evidence="6" type="ORF">PV09_02810</name>
</gene>
<evidence type="ECO:0000259" key="5">
    <source>
        <dbReference type="Pfam" id="PF21719"/>
    </source>
</evidence>
<dbReference type="GeneID" id="27310783"/>
<evidence type="ECO:0000313" key="6">
    <source>
        <dbReference type="EMBL" id="KIW06348.1"/>
    </source>
</evidence>
<dbReference type="InterPro" id="IPR031488">
    <property type="entry name" value="Zn_ribbon_mio"/>
</dbReference>
<dbReference type="Pfam" id="PF17034">
    <property type="entry name" value="zinc_ribbon_16"/>
    <property type="match status" value="1"/>
</dbReference>
<dbReference type="OrthoDB" id="341486at2759"/>
<dbReference type="InParanoid" id="A0A0D2AHE6"/>
<dbReference type="PANTHER" id="PTHR16453:SF9">
    <property type="entry name" value="GATOR COMPLEX PROTEIN MIOS"/>
    <property type="match status" value="1"/>
</dbReference>
<dbReference type="InterPro" id="IPR013083">
    <property type="entry name" value="Znf_RING/FYVE/PHD"/>
</dbReference>
<reference evidence="6 7" key="1">
    <citation type="submission" date="2015-01" db="EMBL/GenBank/DDBJ databases">
        <title>The Genome Sequence of Ochroconis gallopava CBS43764.</title>
        <authorList>
            <consortium name="The Broad Institute Genomics Platform"/>
            <person name="Cuomo C."/>
            <person name="de Hoog S."/>
            <person name="Gorbushina A."/>
            <person name="Stielow B."/>
            <person name="Teixiera M."/>
            <person name="Abouelleil A."/>
            <person name="Chapman S.B."/>
            <person name="Priest M."/>
            <person name="Young S.K."/>
            <person name="Wortman J."/>
            <person name="Nusbaum C."/>
            <person name="Birren B."/>
        </authorList>
    </citation>
    <scope>NUCLEOTIDE SEQUENCE [LARGE SCALE GENOMIC DNA]</scope>
    <source>
        <strain evidence="6 7">CBS 43764</strain>
    </source>
</reference>
<dbReference type="STRING" id="253628.A0A0D2AHE6"/>
<accession>A0A0D2AHE6</accession>
<organism evidence="6 7">
    <name type="scientific">Verruconis gallopava</name>
    <dbReference type="NCBI Taxonomy" id="253628"/>
    <lineage>
        <taxon>Eukaryota</taxon>
        <taxon>Fungi</taxon>
        <taxon>Dikarya</taxon>
        <taxon>Ascomycota</taxon>
        <taxon>Pezizomycotina</taxon>
        <taxon>Dothideomycetes</taxon>
        <taxon>Pleosporomycetidae</taxon>
        <taxon>Venturiales</taxon>
        <taxon>Sympoventuriaceae</taxon>
        <taxon>Verruconis</taxon>
    </lineage>
</organism>
<dbReference type="SUPFAM" id="SSF50978">
    <property type="entry name" value="WD40 repeat-like"/>
    <property type="match status" value="1"/>
</dbReference>
<dbReference type="Gene3D" id="2.130.10.10">
    <property type="entry name" value="YVTN repeat-like/Quinoprotein amine dehydrogenase"/>
    <property type="match status" value="1"/>
</dbReference>
<dbReference type="PANTHER" id="PTHR16453">
    <property type="entry name" value="WD40 DOMAIN-CONTAINING PROTEIN MIO FAMILY MEMBER"/>
    <property type="match status" value="1"/>
</dbReference>
<dbReference type="GO" id="GO:1904263">
    <property type="term" value="P:positive regulation of TORC1 signaling"/>
    <property type="evidence" value="ECO:0007669"/>
    <property type="project" value="TreeGrafter"/>
</dbReference>
<name>A0A0D2AHE6_9PEZI</name>
<evidence type="ECO:0000256" key="2">
    <source>
        <dbReference type="ARBA" id="ARBA00022574"/>
    </source>
</evidence>
<keyword evidence="7" id="KW-1185">Reference proteome</keyword>
<dbReference type="VEuPathDB" id="FungiDB:PV09_02810"/>
<dbReference type="InterPro" id="IPR015943">
    <property type="entry name" value="WD40/YVTN_repeat-like_dom_sf"/>
</dbReference>
<dbReference type="InterPro" id="IPR049092">
    <property type="entry name" value="MIOS_a-sol"/>
</dbReference>
<feature type="domain" description="GATOR2 complex protein MIO zinc-ribbon like" evidence="4">
    <location>
        <begin position="875"/>
        <end position="964"/>
    </location>
</feature>
<evidence type="ECO:0000259" key="4">
    <source>
        <dbReference type="Pfam" id="PF17034"/>
    </source>
</evidence>
<evidence type="ECO:0000256" key="3">
    <source>
        <dbReference type="ARBA" id="ARBA00022737"/>
    </source>
</evidence>
<dbReference type="HOGENOM" id="CLU_005843_0_0_1"/>